<dbReference type="GeneTree" id="ENSGT01100000263515"/>
<dbReference type="GeneID" id="108919732"/>
<dbReference type="InterPro" id="IPR001759">
    <property type="entry name" value="PTX_dom"/>
</dbReference>
<feature type="chain" id="PRO_5010594275" description="Pentraxin family member" evidence="9">
    <location>
        <begin position="18"/>
        <end position="226"/>
    </location>
</feature>
<sequence length="226" mass="25335">MENLAFFVLTLSVGCFAEKEDLSGKVFVFPVDSNTDYVKIIPDMQNFADLTVCLKFLTDLTREVSLFSLATPTHLNAFLLTRRSPSAYRGHVGDREADFFGLQEKQNEWISVCQSWNSSTKLTQLWVNGKQTMRKGIQTDGAITGAAIITLGQEQDSYGGGFDPKQSLVGELTDVHMWNYVLSCCEIQNYMSHLSFSPGNIINWHALEYSKHGQVVVQESQLTPCM</sequence>
<name>A0A0P7YHH3_SCLFO</name>
<comment type="caution">
    <text evidence="8">Lacks conserved residue(s) required for the propagation of feature annotation.</text>
</comment>
<dbReference type="Gene3D" id="2.60.120.200">
    <property type="match status" value="1"/>
</dbReference>
<evidence type="ECO:0000256" key="9">
    <source>
        <dbReference type="RuleBase" id="RU362112"/>
    </source>
</evidence>
<evidence type="ECO:0000313" key="13">
    <source>
        <dbReference type="Proteomes" id="UP000034805"/>
    </source>
</evidence>
<dbReference type="Ensembl" id="ENSSFOT00015032785.2">
    <property type="protein sequence ID" value="ENSSFOP00015032423.1"/>
    <property type="gene ID" value="ENSSFOG00015020734.2"/>
</dbReference>
<dbReference type="AlphaFoldDB" id="A0A0P7YHH3"/>
<dbReference type="STRING" id="113540.ENSSFOP00015032423"/>
<dbReference type="PRINTS" id="PR00895">
    <property type="entry name" value="PENTAXIN"/>
</dbReference>
<dbReference type="InterPro" id="IPR051005">
    <property type="entry name" value="Pentraxin_domain"/>
</dbReference>
<reference evidence="12 14" key="2">
    <citation type="submission" date="2019-04" db="EMBL/GenBank/DDBJ databases">
        <authorList>
            <consortium name="Wellcome Sanger Institute Data Sharing"/>
        </authorList>
    </citation>
    <scope>NUCLEOTIDE SEQUENCE [LARGE SCALE GENOMIC DNA]</scope>
</reference>
<keyword evidence="2" id="KW-0964">Secreted</keyword>
<evidence type="ECO:0000256" key="4">
    <source>
        <dbReference type="ARBA" id="ARBA00022729"/>
    </source>
</evidence>
<dbReference type="KEGG" id="sfm:108919732"/>
<evidence type="ECO:0000256" key="1">
    <source>
        <dbReference type="ARBA" id="ARBA00004613"/>
    </source>
</evidence>
<dbReference type="SUPFAM" id="SSF49899">
    <property type="entry name" value="Concanavalin A-like lectins/glucanases"/>
    <property type="match status" value="1"/>
</dbReference>
<comment type="subcellular location">
    <subcellularLocation>
        <location evidence="1 9">Secreted</location>
    </subcellularLocation>
</comment>
<dbReference type="SMART" id="SM00159">
    <property type="entry name" value="PTX"/>
    <property type="match status" value="1"/>
</dbReference>
<dbReference type="GO" id="GO:0005576">
    <property type="term" value="C:extracellular region"/>
    <property type="evidence" value="ECO:0007669"/>
    <property type="project" value="UniProtKB-SubCell"/>
</dbReference>
<reference evidence="12" key="3">
    <citation type="submission" date="2025-05" db="UniProtKB">
        <authorList>
            <consortium name="Ensembl"/>
        </authorList>
    </citation>
    <scope>IDENTIFICATION</scope>
</reference>
<keyword evidence="14" id="KW-1185">Reference proteome</keyword>
<dbReference type="RefSeq" id="XP_018583484.1">
    <property type="nucleotide sequence ID" value="XM_018727968.1"/>
</dbReference>
<keyword evidence="3 9" id="KW-0479">Metal-binding</keyword>
<dbReference type="GO" id="GO:0046872">
    <property type="term" value="F:metal ion binding"/>
    <property type="evidence" value="ECO:0007669"/>
    <property type="project" value="UniProtKB-KW"/>
</dbReference>
<proteinExistence type="inferred from homology"/>
<dbReference type="PANTHER" id="PTHR45869">
    <property type="entry name" value="C-REACTIVE PROTEIN-RELATED"/>
    <property type="match status" value="1"/>
</dbReference>
<evidence type="ECO:0000256" key="8">
    <source>
        <dbReference type="PROSITE-ProRule" id="PRU01172"/>
    </source>
</evidence>
<evidence type="ECO:0000256" key="5">
    <source>
        <dbReference type="ARBA" id="ARBA00022837"/>
    </source>
</evidence>
<dbReference type="InterPro" id="IPR013320">
    <property type="entry name" value="ConA-like_dom_sf"/>
</dbReference>
<evidence type="ECO:0000313" key="11">
    <source>
        <dbReference type="EMBL" id="KPP66636.1"/>
    </source>
</evidence>
<evidence type="ECO:0000256" key="3">
    <source>
        <dbReference type="ARBA" id="ARBA00022723"/>
    </source>
</evidence>
<reference evidence="11 13" key="1">
    <citation type="submission" date="2015-08" db="EMBL/GenBank/DDBJ databases">
        <title>The genome of the Asian arowana (Scleropages formosus).</title>
        <authorList>
            <person name="Tan M.H."/>
            <person name="Gan H.M."/>
            <person name="Croft L.J."/>
            <person name="Austin C.M."/>
        </authorList>
    </citation>
    <scope>NUCLEOTIDE SEQUENCE [LARGE SCALE GENOMIC DNA]</scope>
    <source>
        <strain evidence="11">Aro1</strain>
    </source>
</reference>
<keyword evidence="6" id="KW-1015">Disulfide bond</keyword>
<dbReference type="PROSITE" id="PS51828">
    <property type="entry name" value="PTX_2"/>
    <property type="match status" value="1"/>
</dbReference>
<comment type="subunit">
    <text evidence="9">Homopentamer. Pentaxin (or pentraxin) have a discoid arrangement of 5 non-covalently bound subunits.</text>
</comment>
<dbReference type="Proteomes" id="UP000694397">
    <property type="component" value="Chromosome 1"/>
</dbReference>
<evidence type="ECO:0000256" key="2">
    <source>
        <dbReference type="ARBA" id="ARBA00022525"/>
    </source>
</evidence>
<dbReference type="CDD" id="cd00152">
    <property type="entry name" value="PTX"/>
    <property type="match status" value="1"/>
</dbReference>
<comment type="similarity">
    <text evidence="7 9">Belongs to the pentraxin family.</text>
</comment>
<feature type="domain" description="Pentraxin (PTX)" evidence="10">
    <location>
        <begin position="23"/>
        <end position="223"/>
    </location>
</feature>
<evidence type="ECO:0000256" key="7">
    <source>
        <dbReference type="ARBA" id="ARBA00038102"/>
    </source>
</evidence>
<evidence type="ECO:0000259" key="10">
    <source>
        <dbReference type="PROSITE" id="PS51828"/>
    </source>
</evidence>
<evidence type="ECO:0000313" key="14">
    <source>
        <dbReference type="Proteomes" id="UP000694397"/>
    </source>
</evidence>
<comment type="cofactor">
    <cofactor evidence="9">
        <name>Ca(2+)</name>
        <dbReference type="ChEBI" id="CHEBI:29108"/>
    </cofactor>
    <text evidence="9">Binds 2 calcium ions per subunit.</text>
</comment>
<accession>A0A0P7YHH3</accession>
<evidence type="ECO:0000256" key="6">
    <source>
        <dbReference type="ARBA" id="ARBA00023157"/>
    </source>
</evidence>
<dbReference type="OrthoDB" id="547680at2759"/>
<dbReference type="Proteomes" id="UP000034805">
    <property type="component" value="Unassembled WGS sequence"/>
</dbReference>
<organism evidence="11 13">
    <name type="scientific">Scleropages formosus</name>
    <name type="common">Asian bonytongue</name>
    <name type="synonym">Osteoglossum formosum</name>
    <dbReference type="NCBI Taxonomy" id="113540"/>
    <lineage>
        <taxon>Eukaryota</taxon>
        <taxon>Metazoa</taxon>
        <taxon>Chordata</taxon>
        <taxon>Craniata</taxon>
        <taxon>Vertebrata</taxon>
        <taxon>Euteleostomi</taxon>
        <taxon>Actinopterygii</taxon>
        <taxon>Neopterygii</taxon>
        <taxon>Teleostei</taxon>
        <taxon>Osteoglossocephala</taxon>
        <taxon>Osteoglossomorpha</taxon>
        <taxon>Osteoglossiformes</taxon>
        <taxon>Osteoglossidae</taxon>
        <taxon>Scleropages</taxon>
    </lineage>
</organism>
<dbReference type="PANTHER" id="PTHR45869:SF7">
    <property type="entry name" value="C-REACTIVE PROTEIN"/>
    <property type="match status" value="1"/>
</dbReference>
<dbReference type="FunFam" id="2.60.120.200:FF:000070">
    <property type="entry name" value="Serum amyloid P-component"/>
    <property type="match status" value="1"/>
</dbReference>
<feature type="signal peptide" evidence="9">
    <location>
        <begin position="1"/>
        <end position="17"/>
    </location>
</feature>
<dbReference type="Pfam" id="PF00354">
    <property type="entry name" value="Pentaxin"/>
    <property type="match status" value="1"/>
</dbReference>
<dbReference type="EMBL" id="JARO02005522">
    <property type="protein sequence ID" value="KPP66636.1"/>
    <property type="molecule type" value="Genomic_DNA"/>
</dbReference>
<evidence type="ECO:0000313" key="12">
    <source>
        <dbReference type="Ensembl" id="ENSSFOP00015032423.1"/>
    </source>
</evidence>
<keyword evidence="5 9" id="KW-0106">Calcium</keyword>
<gene>
    <name evidence="12" type="primary">LOC108919732</name>
    <name evidence="11" type="ORF">Z043_114842</name>
</gene>
<keyword evidence="4 9" id="KW-0732">Signal</keyword>
<protein>
    <recommendedName>
        <fullName evidence="9">Pentraxin family member</fullName>
    </recommendedName>
</protein>